<organism evidence="1 2">
    <name type="scientific">Clavibacter tessellarius</name>
    <dbReference type="NCBI Taxonomy" id="31965"/>
    <lineage>
        <taxon>Bacteria</taxon>
        <taxon>Bacillati</taxon>
        <taxon>Actinomycetota</taxon>
        <taxon>Actinomycetes</taxon>
        <taxon>Micrococcales</taxon>
        <taxon>Microbacteriaceae</taxon>
        <taxon>Clavibacter</taxon>
    </lineage>
</organism>
<evidence type="ECO:0000313" key="1">
    <source>
        <dbReference type="EMBL" id="KZC96205.1"/>
    </source>
</evidence>
<gene>
    <name evidence="1" type="ORF">AWH51_04085</name>
</gene>
<accession>A0A154V4A4</accession>
<dbReference type="Proteomes" id="UP000076218">
    <property type="component" value="Unassembled WGS sequence"/>
</dbReference>
<proteinExistence type="predicted"/>
<dbReference type="EMBL" id="LQXA01000011">
    <property type="protein sequence ID" value="KZC96205.1"/>
    <property type="molecule type" value="Genomic_DNA"/>
</dbReference>
<evidence type="ECO:0000313" key="2">
    <source>
        <dbReference type="Proteomes" id="UP000076218"/>
    </source>
</evidence>
<evidence type="ECO:0008006" key="3">
    <source>
        <dbReference type="Google" id="ProtNLM"/>
    </source>
</evidence>
<reference evidence="1 2" key="1">
    <citation type="submission" date="2016-01" db="EMBL/GenBank/DDBJ databases">
        <title>Draft genome sequence of Clavibacter michiganensis subsp. tessellarius DOAB 609.</title>
        <authorList>
            <person name="Tambong J.T."/>
        </authorList>
    </citation>
    <scope>NUCLEOTIDE SEQUENCE [LARGE SCALE GENOMIC DNA]</scope>
    <source>
        <strain evidence="1 2">DOAB 609</strain>
    </source>
</reference>
<name>A0A154V4A4_9MICO</name>
<sequence length="250" mass="27778">MLTGTKRGFVPIRRTFLQKPRGAEGSRGAQLAKLAANPSALNAYLLLHALASSSEPYQADYPVATWVDLLCLEDGATEATAKSRWSKVITKLNSLDLIERRRVGNSMQYLLLDESGNKTAYTRPQKAADGNYFKLPYSYWANGYDVSLDQSERLMLLIGLDQQDGFVLPFNQARQWYGVSESTARRGLRGLEARDLLVSTSKHVPSAKSPTGWAESIKYTMTEPFSRKAIAKLVKDRGKTLFAASPEPRP</sequence>
<protein>
    <recommendedName>
        <fullName evidence="3">Helix-turn-helix domain-containing protein</fullName>
    </recommendedName>
</protein>
<dbReference type="STRING" id="31965.AWH51_04085"/>
<dbReference type="AlphaFoldDB" id="A0A154V4A4"/>
<comment type="caution">
    <text evidence="1">The sequence shown here is derived from an EMBL/GenBank/DDBJ whole genome shotgun (WGS) entry which is preliminary data.</text>
</comment>